<proteinExistence type="predicted"/>
<gene>
    <name evidence="2" type="ORF">Kpol_1057p26</name>
</gene>
<keyword evidence="1" id="KW-0812">Transmembrane</keyword>
<dbReference type="InParanoid" id="A7TPJ3"/>
<name>A7TPJ3_VANPO</name>
<dbReference type="OMA" id="LLIHYIE"/>
<dbReference type="AlphaFoldDB" id="A7TPJ3"/>
<organism evidence="3">
    <name type="scientific">Vanderwaltozyma polyspora (strain ATCC 22028 / DSM 70294 / BCRC 21397 / CBS 2163 / NBRC 10782 / NRRL Y-8283 / UCD 57-17)</name>
    <name type="common">Kluyveromyces polysporus</name>
    <dbReference type="NCBI Taxonomy" id="436907"/>
    <lineage>
        <taxon>Eukaryota</taxon>
        <taxon>Fungi</taxon>
        <taxon>Dikarya</taxon>
        <taxon>Ascomycota</taxon>
        <taxon>Saccharomycotina</taxon>
        <taxon>Saccharomycetes</taxon>
        <taxon>Saccharomycetales</taxon>
        <taxon>Saccharomycetaceae</taxon>
        <taxon>Vanderwaltozyma</taxon>
    </lineage>
</organism>
<dbReference type="HOGENOM" id="CLU_065220_0_0_1"/>
<dbReference type="FunCoup" id="A7TPJ3">
    <property type="interactions" value="75"/>
</dbReference>
<feature type="transmembrane region" description="Helical" evidence="1">
    <location>
        <begin position="264"/>
        <end position="286"/>
    </location>
</feature>
<dbReference type="OrthoDB" id="4031722at2759"/>
<keyword evidence="1" id="KW-0472">Membrane</keyword>
<dbReference type="eggNOG" id="ENOG502S58H">
    <property type="taxonomic scope" value="Eukaryota"/>
</dbReference>
<evidence type="ECO:0000313" key="2">
    <source>
        <dbReference type="EMBL" id="EDO15837.1"/>
    </source>
</evidence>
<protein>
    <submittedName>
        <fullName evidence="2">Uncharacterized protein</fullName>
    </submittedName>
</protein>
<evidence type="ECO:0000256" key="1">
    <source>
        <dbReference type="SAM" id="Phobius"/>
    </source>
</evidence>
<dbReference type="KEGG" id="vpo:Kpol_1057p26"/>
<sequence>MVGFLGKALNRSSIEGKYKVLTTTSNDIPTCYHFSRRRNLIIAKVLEGEGYFAFSSIQSFEKFKSSKNKNELDPSGVGVPLLHIISRKDGLFDSKVTSTIGFCLGMKKMSFIIYIYEMKSKNEPPPYNKFEIIIESETHTLYKTPFCQVTCDQLGFTKEYQFEYLHTVNIDPIGMKRDLRTENYSSNITGQKLKWNRKLTMLSLFSEDSEYELLLLEDINNRPIPSNPKPKIAYYTKDFADSFYGFIKRSADLFVGEQSAADSLGIVGVPMLTVAITCEALVLHYVEHHRKLESRRRARRRNMHRQ</sequence>
<reference evidence="2 3" key="1">
    <citation type="journal article" date="2007" name="Proc. Natl. Acad. Sci. U.S.A.">
        <title>Independent sorting-out of thousands of duplicated gene pairs in two yeast species descended from a whole-genome duplication.</title>
        <authorList>
            <person name="Scannell D.R."/>
            <person name="Frank A.C."/>
            <person name="Conant G.C."/>
            <person name="Byrne K.P."/>
            <person name="Woolfit M."/>
            <person name="Wolfe K.H."/>
        </authorList>
    </citation>
    <scope>NUCLEOTIDE SEQUENCE [LARGE SCALE GENOMIC DNA]</scope>
    <source>
        <strain evidence="3">ATCC 22028 / DSM 70294 / BCRC 21397 / CBS 2163 / NBRC 10782 / NRRL Y-8283 / UCD 57-17</strain>
    </source>
</reference>
<dbReference type="Proteomes" id="UP000000267">
    <property type="component" value="Unassembled WGS sequence"/>
</dbReference>
<keyword evidence="1" id="KW-1133">Transmembrane helix</keyword>
<dbReference type="RefSeq" id="XP_001643695.1">
    <property type="nucleotide sequence ID" value="XM_001643645.1"/>
</dbReference>
<keyword evidence="3" id="KW-1185">Reference proteome</keyword>
<accession>A7TPJ3</accession>
<dbReference type="EMBL" id="DS480443">
    <property type="protein sequence ID" value="EDO15837.1"/>
    <property type="molecule type" value="Genomic_DNA"/>
</dbReference>
<dbReference type="GeneID" id="5543947"/>
<evidence type="ECO:0000313" key="3">
    <source>
        <dbReference type="Proteomes" id="UP000000267"/>
    </source>
</evidence>
<dbReference type="PhylomeDB" id="A7TPJ3"/>